<keyword evidence="3" id="KW-1185">Reference proteome</keyword>
<protein>
    <submittedName>
        <fullName evidence="2">Uncharacterized protein</fullName>
    </submittedName>
</protein>
<dbReference type="EMBL" id="UZAL01037182">
    <property type="protein sequence ID" value="VDP71328.1"/>
    <property type="molecule type" value="Genomic_DNA"/>
</dbReference>
<reference evidence="2 3" key="1">
    <citation type="submission" date="2018-11" db="EMBL/GenBank/DDBJ databases">
        <authorList>
            <consortium name="Pathogen Informatics"/>
        </authorList>
    </citation>
    <scope>NUCLEOTIDE SEQUENCE [LARGE SCALE GENOMIC DNA]</scope>
    <source>
        <strain>Denwood</strain>
        <strain evidence="3">Zambia</strain>
    </source>
</reference>
<evidence type="ECO:0000313" key="3">
    <source>
        <dbReference type="Proteomes" id="UP000269396"/>
    </source>
</evidence>
<gene>
    <name evidence="2" type="ORF">SMTD_LOCUS16442</name>
</gene>
<evidence type="ECO:0000313" key="2">
    <source>
        <dbReference type="EMBL" id="VDP71328.1"/>
    </source>
</evidence>
<dbReference type="Proteomes" id="UP000269396">
    <property type="component" value="Unassembled WGS sequence"/>
</dbReference>
<proteinExistence type="predicted"/>
<organism evidence="2 3">
    <name type="scientific">Schistosoma mattheei</name>
    <dbReference type="NCBI Taxonomy" id="31246"/>
    <lineage>
        <taxon>Eukaryota</taxon>
        <taxon>Metazoa</taxon>
        <taxon>Spiralia</taxon>
        <taxon>Lophotrochozoa</taxon>
        <taxon>Platyhelminthes</taxon>
        <taxon>Trematoda</taxon>
        <taxon>Digenea</taxon>
        <taxon>Strigeidida</taxon>
        <taxon>Schistosomatoidea</taxon>
        <taxon>Schistosomatidae</taxon>
        <taxon>Schistosoma</taxon>
    </lineage>
</organism>
<evidence type="ECO:0000256" key="1">
    <source>
        <dbReference type="SAM" id="MobiDB-lite"/>
    </source>
</evidence>
<name>A0A183PQ06_9TREM</name>
<dbReference type="AlphaFoldDB" id="A0A183PQ06"/>
<accession>A0A183PQ06</accession>
<feature type="region of interest" description="Disordered" evidence="1">
    <location>
        <begin position="1"/>
        <end position="28"/>
    </location>
</feature>
<sequence>MENVLHNNDNKSNDNSGSIIDEHGETDTNVKMRIGKARAGYLQLKIIWKSKQLFVNQHQGQNFQYKCEDSSTV</sequence>